<evidence type="ECO:0000259" key="5">
    <source>
        <dbReference type="Pfam" id="PF01923"/>
    </source>
</evidence>
<dbReference type="PANTHER" id="PTHR12213:SF0">
    <property type="entry name" value="CORRINOID ADENOSYLTRANSFERASE MMAB"/>
    <property type="match status" value="1"/>
</dbReference>
<comment type="caution">
    <text evidence="6">The sequence shown here is derived from an EMBL/GenBank/DDBJ whole genome shotgun (WGS) entry which is preliminary data.</text>
</comment>
<comment type="catalytic activity">
    <reaction evidence="4">
        <text>2 cob(II)yrinate a,c diamide + reduced [electron-transfer flavoprotein] + 2 ATP = 2 adenosylcob(III)yrinate a,c-diamide + 2 triphosphate + oxidized [electron-transfer flavoprotein] + 3 H(+)</text>
        <dbReference type="Rhea" id="RHEA:11528"/>
        <dbReference type="Rhea" id="RHEA-COMP:10685"/>
        <dbReference type="Rhea" id="RHEA-COMP:10686"/>
        <dbReference type="ChEBI" id="CHEBI:15378"/>
        <dbReference type="ChEBI" id="CHEBI:18036"/>
        <dbReference type="ChEBI" id="CHEBI:30616"/>
        <dbReference type="ChEBI" id="CHEBI:57692"/>
        <dbReference type="ChEBI" id="CHEBI:58307"/>
        <dbReference type="ChEBI" id="CHEBI:58503"/>
        <dbReference type="ChEBI" id="CHEBI:58537"/>
        <dbReference type="EC" id="2.5.1.17"/>
    </reaction>
</comment>
<evidence type="ECO:0000256" key="2">
    <source>
        <dbReference type="ARBA" id="ARBA00022741"/>
    </source>
</evidence>
<dbReference type="InterPro" id="IPR029499">
    <property type="entry name" value="PduO-typ"/>
</dbReference>
<evidence type="ECO:0000256" key="4">
    <source>
        <dbReference type="RuleBase" id="RU366026"/>
    </source>
</evidence>
<gene>
    <name evidence="6" type="ORF">A3I92_02510</name>
</gene>
<evidence type="ECO:0000256" key="3">
    <source>
        <dbReference type="ARBA" id="ARBA00022840"/>
    </source>
</evidence>
<dbReference type="Proteomes" id="UP000177676">
    <property type="component" value="Unassembled WGS sequence"/>
</dbReference>
<comment type="pathway">
    <text evidence="4">Cofactor biosynthesis; adenosylcobalamin biosynthesis; adenosylcobalamin from cob(II)yrinate a,c-diamide: step 2/7.</text>
</comment>
<sequence length="179" mass="20287">MSNFYTGKGDKGRSYVSKKSVLKTCVEIEALGQLDELNSMIGVVKTEKITGTLKVALHQIQENLFTVQSNVAGIMLDSSFKVPEFSSKKLKEMGGLINDIEKRLPPLKNFVISGTNRISAEIDLLRAKSRNVERSVLKIKKINKLDPDIRAYLNRLSSLFFALARWEARKHKEEKPTYR</sequence>
<name>A0A1F8H5C6_9BACT</name>
<protein>
    <recommendedName>
        <fullName evidence="4">Corrinoid adenosyltransferase</fullName>
        <ecNumber evidence="4">2.5.1.17</ecNumber>
    </recommendedName>
    <alternativeName>
        <fullName evidence="4">Cob(II)alamin adenosyltransferase</fullName>
    </alternativeName>
    <alternativeName>
        <fullName evidence="4">Cob(II)yrinic acid a,c-diamide adenosyltransferase</fullName>
    </alternativeName>
    <alternativeName>
        <fullName evidence="4">Cobinamide/cobalamin adenosyltransferase</fullName>
    </alternativeName>
</protein>
<comment type="catalytic activity">
    <reaction evidence="4">
        <text>2 cob(II)alamin + reduced [electron-transfer flavoprotein] + 2 ATP = 2 adenosylcob(III)alamin + 2 triphosphate + oxidized [electron-transfer flavoprotein] + 3 H(+)</text>
        <dbReference type="Rhea" id="RHEA:28671"/>
        <dbReference type="Rhea" id="RHEA-COMP:10685"/>
        <dbReference type="Rhea" id="RHEA-COMP:10686"/>
        <dbReference type="ChEBI" id="CHEBI:15378"/>
        <dbReference type="ChEBI" id="CHEBI:16304"/>
        <dbReference type="ChEBI" id="CHEBI:18036"/>
        <dbReference type="ChEBI" id="CHEBI:18408"/>
        <dbReference type="ChEBI" id="CHEBI:30616"/>
        <dbReference type="ChEBI" id="CHEBI:57692"/>
        <dbReference type="ChEBI" id="CHEBI:58307"/>
        <dbReference type="EC" id="2.5.1.17"/>
    </reaction>
</comment>
<evidence type="ECO:0000313" key="6">
    <source>
        <dbReference type="EMBL" id="OGN32804.1"/>
    </source>
</evidence>
<dbReference type="GO" id="GO:0005524">
    <property type="term" value="F:ATP binding"/>
    <property type="evidence" value="ECO:0007669"/>
    <property type="project" value="UniProtKB-UniRule"/>
</dbReference>
<dbReference type="EMBL" id="MGKS01000003">
    <property type="protein sequence ID" value="OGN32804.1"/>
    <property type="molecule type" value="Genomic_DNA"/>
</dbReference>
<comment type="similarity">
    <text evidence="4">Belongs to the Cob(I)alamin adenosyltransferase family.</text>
</comment>
<dbReference type="UniPathway" id="UPA00148">
    <property type="reaction ID" value="UER00233"/>
</dbReference>
<dbReference type="PANTHER" id="PTHR12213">
    <property type="entry name" value="CORRINOID ADENOSYLTRANSFERASE"/>
    <property type="match status" value="1"/>
</dbReference>
<dbReference type="AlphaFoldDB" id="A0A1F8H5C6"/>
<keyword evidence="4" id="KW-0169">Cobalamin biosynthesis</keyword>
<keyword evidence="3 4" id="KW-0067">ATP-binding</keyword>
<dbReference type="EC" id="2.5.1.17" evidence="4"/>
<dbReference type="InterPro" id="IPR016030">
    <property type="entry name" value="CblAdoTrfase-like"/>
</dbReference>
<dbReference type="Gene3D" id="1.20.1200.10">
    <property type="entry name" value="Cobalamin adenosyltransferase-like"/>
    <property type="match status" value="1"/>
</dbReference>
<evidence type="ECO:0000313" key="7">
    <source>
        <dbReference type="Proteomes" id="UP000177676"/>
    </source>
</evidence>
<proteinExistence type="inferred from homology"/>
<keyword evidence="1 4" id="KW-0808">Transferase</keyword>
<dbReference type="GO" id="GO:0009236">
    <property type="term" value="P:cobalamin biosynthetic process"/>
    <property type="evidence" value="ECO:0007669"/>
    <property type="project" value="UniProtKB-UniRule"/>
</dbReference>
<evidence type="ECO:0000256" key="1">
    <source>
        <dbReference type="ARBA" id="ARBA00022679"/>
    </source>
</evidence>
<dbReference type="Pfam" id="PF01923">
    <property type="entry name" value="Cob_adeno_trans"/>
    <property type="match status" value="1"/>
</dbReference>
<dbReference type="NCBIfam" id="TIGR00636">
    <property type="entry name" value="PduO_Nterm"/>
    <property type="match status" value="1"/>
</dbReference>
<dbReference type="GO" id="GO:0008817">
    <property type="term" value="F:corrinoid adenosyltransferase activity"/>
    <property type="evidence" value="ECO:0007669"/>
    <property type="project" value="UniProtKB-UniRule"/>
</dbReference>
<reference evidence="6 7" key="1">
    <citation type="journal article" date="2016" name="Nat. Commun.">
        <title>Thousands of microbial genomes shed light on interconnected biogeochemical processes in an aquifer system.</title>
        <authorList>
            <person name="Anantharaman K."/>
            <person name="Brown C.T."/>
            <person name="Hug L.A."/>
            <person name="Sharon I."/>
            <person name="Castelle C.J."/>
            <person name="Probst A.J."/>
            <person name="Thomas B.C."/>
            <person name="Singh A."/>
            <person name="Wilkins M.J."/>
            <person name="Karaoz U."/>
            <person name="Brodie E.L."/>
            <person name="Williams K.H."/>
            <person name="Hubbard S.S."/>
            <person name="Banfield J.F."/>
        </authorList>
    </citation>
    <scope>NUCLEOTIDE SEQUENCE [LARGE SCALE GENOMIC DNA]</scope>
</reference>
<dbReference type="InterPro" id="IPR036451">
    <property type="entry name" value="CblAdoTrfase-like_sf"/>
</dbReference>
<accession>A0A1F8H5C6</accession>
<keyword evidence="2 4" id="KW-0547">Nucleotide-binding</keyword>
<organism evidence="6 7">
    <name type="scientific">Candidatus Yanofskybacteria bacterium RIFCSPLOWO2_02_FULL_43_10b</name>
    <dbReference type="NCBI Taxonomy" id="1802704"/>
    <lineage>
        <taxon>Bacteria</taxon>
        <taxon>Candidatus Yanofskyibacteriota</taxon>
    </lineage>
</organism>
<dbReference type="SUPFAM" id="SSF89028">
    <property type="entry name" value="Cobalamin adenosyltransferase-like"/>
    <property type="match status" value="1"/>
</dbReference>
<feature type="domain" description="Cobalamin adenosyltransferase-like" evidence="5">
    <location>
        <begin position="5"/>
        <end position="166"/>
    </location>
</feature>